<evidence type="ECO:0000259" key="1">
    <source>
        <dbReference type="Pfam" id="PF13304"/>
    </source>
</evidence>
<dbReference type="RefSeq" id="WP_003036196.1">
    <property type="nucleotide sequence ID" value="NZ_AICP01000040.1"/>
</dbReference>
<keyword evidence="3" id="KW-1185">Reference proteome</keyword>
<dbReference type="Gene3D" id="3.40.50.300">
    <property type="entry name" value="P-loop containing nucleotide triphosphate hydrolases"/>
    <property type="match status" value="1"/>
</dbReference>
<organism evidence="2 3">
    <name type="scientific">Streptococcus anginosus subsp. whileyi CCUG 39159</name>
    <dbReference type="NCBI Taxonomy" id="1095729"/>
    <lineage>
        <taxon>Bacteria</taxon>
        <taxon>Bacillati</taxon>
        <taxon>Bacillota</taxon>
        <taxon>Bacilli</taxon>
        <taxon>Lactobacillales</taxon>
        <taxon>Streptococcaceae</taxon>
        <taxon>Streptococcus</taxon>
        <taxon>Streptococcus anginosus group</taxon>
    </lineage>
</organism>
<dbReference type="GO" id="GO:0016887">
    <property type="term" value="F:ATP hydrolysis activity"/>
    <property type="evidence" value="ECO:0007669"/>
    <property type="project" value="InterPro"/>
</dbReference>
<dbReference type="InterPro" id="IPR027417">
    <property type="entry name" value="P-loop_NTPase"/>
</dbReference>
<dbReference type="AlphaFoldDB" id="I0SE68"/>
<dbReference type="Pfam" id="PF13304">
    <property type="entry name" value="AAA_21"/>
    <property type="match status" value="1"/>
</dbReference>
<feature type="domain" description="ATPase AAA-type core" evidence="1">
    <location>
        <begin position="28"/>
        <end position="78"/>
    </location>
</feature>
<evidence type="ECO:0000313" key="3">
    <source>
        <dbReference type="Proteomes" id="UP000003245"/>
    </source>
</evidence>
<dbReference type="Proteomes" id="UP000003245">
    <property type="component" value="Unassembled WGS sequence"/>
</dbReference>
<evidence type="ECO:0000313" key="2">
    <source>
        <dbReference type="EMBL" id="EID21671.1"/>
    </source>
</evidence>
<dbReference type="InterPro" id="IPR003959">
    <property type="entry name" value="ATPase_AAA_core"/>
</dbReference>
<gene>
    <name evidence="2" type="ORF">HMPREF1043_1352</name>
</gene>
<dbReference type="GO" id="GO:0005524">
    <property type="term" value="F:ATP binding"/>
    <property type="evidence" value="ECO:0007669"/>
    <property type="project" value="InterPro"/>
</dbReference>
<dbReference type="PATRIC" id="fig|1095729.3.peg.1129"/>
<proteinExistence type="predicted"/>
<sequence length="211" mass="25043">MSAGEINFIRLFSNTLFSQQQFNDIKDYIFLIDEIEMGMHLEWSRKLIDNFIEFLKRKRQREDVSLQLVFTTHSPYMLSDIKPGNVIMLEKNQKTGYSEVEILENTFAKNIQEIMKENLIDNIYGDFALAKINSMIDRLNGEEKQEGNEDEKLLKEIYLISEPILRNKLLEMYDKKYKTVESSIDKQLNQLNLDAKQRTEVRKMIEENNKK</sequence>
<comment type="caution">
    <text evidence="2">The sequence shown here is derived from an EMBL/GenBank/DDBJ whole genome shotgun (WGS) entry which is preliminary data.</text>
</comment>
<protein>
    <recommendedName>
        <fullName evidence="1">ATPase AAA-type core domain-containing protein</fullName>
    </recommendedName>
</protein>
<dbReference type="EMBL" id="AICP01000040">
    <property type="protein sequence ID" value="EID21671.1"/>
    <property type="molecule type" value="Genomic_DNA"/>
</dbReference>
<reference evidence="2 3" key="1">
    <citation type="submission" date="2012-01" db="EMBL/GenBank/DDBJ databases">
        <authorList>
            <person name="Harkins D.M."/>
            <person name="Madupu R."/>
            <person name="Durkin A.S."/>
            <person name="Torralba M."/>
            <person name="Methe B."/>
            <person name="Sutton G.G."/>
            <person name="Nelson K.E."/>
        </authorList>
    </citation>
    <scope>NUCLEOTIDE SEQUENCE [LARGE SCALE GENOMIC DNA]</scope>
    <source>
        <strain evidence="2 3">CCUG 39159</strain>
    </source>
</reference>
<name>I0SE68_STRAP</name>
<accession>I0SE68</accession>